<accession>A0A1H7Y2I3</accession>
<organism evidence="1 2">
    <name type="scientific">Sphingomonas gellani</name>
    <dbReference type="NCBI Taxonomy" id="1166340"/>
    <lineage>
        <taxon>Bacteria</taxon>
        <taxon>Pseudomonadati</taxon>
        <taxon>Pseudomonadota</taxon>
        <taxon>Alphaproteobacteria</taxon>
        <taxon>Sphingomonadales</taxon>
        <taxon>Sphingomonadaceae</taxon>
        <taxon>Sphingomonas</taxon>
    </lineage>
</organism>
<name>A0A1H7Y2I3_9SPHN</name>
<gene>
    <name evidence="1" type="ORF">SAMN05192583_0054</name>
</gene>
<dbReference type="Proteomes" id="UP000199206">
    <property type="component" value="Unassembled WGS sequence"/>
</dbReference>
<reference evidence="2" key="1">
    <citation type="submission" date="2016-10" db="EMBL/GenBank/DDBJ databases">
        <authorList>
            <person name="Varghese N."/>
            <person name="Submissions S."/>
        </authorList>
    </citation>
    <scope>NUCLEOTIDE SEQUENCE [LARGE SCALE GENOMIC DNA]</scope>
    <source>
        <strain evidence="2">S6-262</strain>
    </source>
</reference>
<evidence type="ECO:0000313" key="2">
    <source>
        <dbReference type="Proteomes" id="UP000199206"/>
    </source>
</evidence>
<dbReference type="EMBL" id="FOCF01000001">
    <property type="protein sequence ID" value="SEM40074.1"/>
    <property type="molecule type" value="Genomic_DNA"/>
</dbReference>
<dbReference type="STRING" id="1166340.SAMN05192583_0054"/>
<dbReference type="RefSeq" id="WP_093663495.1">
    <property type="nucleotide sequence ID" value="NZ_FOCF01000001.1"/>
</dbReference>
<evidence type="ECO:0000313" key="1">
    <source>
        <dbReference type="EMBL" id="SEM40074.1"/>
    </source>
</evidence>
<dbReference type="AlphaFoldDB" id="A0A1H7Y2I3"/>
<dbReference type="OrthoDB" id="7586122at2"/>
<keyword evidence="2" id="KW-1185">Reference proteome</keyword>
<protein>
    <submittedName>
        <fullName evidence="1">Uncharacterized protein</fullName>
    </submittedName>
</protein>
<sequence>MTDFKRRSTVTQTDDFWASPEQATFAQLCFAYLLISPSYDLARRHRLGLLSNADIAALPADMDVVLGVYDTLGDLKQTSFEQWWPALGIAAFGNEGAKPIVHPIDAIWPTKANLADGLEKRMVGYLDGRFRQQDPQPCLVISVPLSLTKADIADQIKEFIDAVPEGFKSTQRREPVYPLYGQKRDLSGLIRYIKCAMCRADDPSLKLWEIGVIAELSSTYSTRIALGKGTPEDQQSLKMLASRALNRAAMIAENAARGLFPTYDKCEHAITPDWKAMGNVFNDFEGWSSGLEETDD</sequence>
<proteinExistence type="predicted"/>